<dbReference type="Proteomes" id="UP000233325">
    <property type="component" value="Unassembled WGS sequence"/>
</dbReference>
<evidence type="ECO:0000313" key="2">
    <source>
        <dbReference type="EMBL" id="PKM88204.1"/>
    </source>
</evidence>
<gene>
    <name evidence="2" type="ORF">CVU83_02010</name>
</gene>
<dbReference type="SUPFAM" id="SSF53649">
    <property type="entry name" value="Alkaline phosphatase-like"/>
    <property type="match status" value="1"/>
</dbReference>
<evidence type="ECO:0000259" key="1">
    <source>
        <dbReference type="Pfam" id="PF01676"/>
    </source>
</evidence>
<proteinExistence type="predicted"/>
<dbReference type="InterPro" id="IPR006124">
    <property type="entry name" value="Metalloenzyme"/>
</dbReference>
<sequence length="299" mass="32296">MVGANNEIEGSTDSTEKQPKFLLCLFLDGFGIAANTEVNAVAAAKLPNFFQYVREYPVTLLSGATKDPRRRYWSLGCGQTDDSDNFLKGGPCLSEILSINGKRQLKIAASEQFLNLSYHFNGGKEAPFAGEEWLSVTSPGREESLKSLGKEIVRALTPALKERTADVIFASLPLAHEASARGDFAETVKSLQQIDKLLPKIIDTVLNANGLVLITAPYGNAERTRDLAADWEDREPTANPVPFLLIGDEYEGKTIGLVDPLDGDLSVLAPAGTLADFAPTLLSLLQINRPNGMSGESLI</sequence>
<comment type="caution">
    <text evidence="2">The sequence shown here is derived from an EMBL/GenBank/DDBJ whole genome shotgun (WGS) entry which is preliminary data.</text>
</comment>
<dbReference type="GO" id="GO:0005829">
    <property type="term" value="C:cytosol"/>
    <property type="evidence" value="ECO:0007669"/>
    <property type="project" value="TreeGrafter"/>
</dbReference>
<dbReference type="GO" id="GO:0030145">
    <property type="term" value="F:manganese ion binding"/>
    <property type="evidence" value="ECO:0007669"/>
    <property type="project" value="TreeGrafter"/>
</dbReference>
<dbReference type="EMBL" id="PHAH01000022">
    <property type="protein sequence ID" value="PKM88204.1"/>
    <property type="molecule type" value="Genomic_DNA"/>
</dbReference>
<protein>
    <recommendedName>
        <fullName evidence="1">Metalloenzyme domain-containing protein</fullName>
    </recommendedName>
</protein>
<dbReference type="GO" id="GO:0004619">
    <property type="term" value="F:phosphoglycerate mutase activity"/>
    <property type="evidence" value="ECO:0007669"/>
    <property type="project" value="InterPro"/>
</dbReference>
<accession>A0A2N2E0E5</accession>
<dbReference type="InterPro" id="IPR005995">
    <property type="entry name" value="Pgm_bpd_ind"/>
</dbReference>
<feature type="domain" description="Metalloenzyme" evidence="1">
    <location>
        <begin position="25"/>
        <end position="288"/>
    </location>
</feature>
<dbReference type="PANTHER" id="PTHR31637">
    <property type="entry name" value="2,3-BISPHOSPHOGLYCERATE-INDEPENDENT PHOSPHOGLYCERATE MUTASE"/>
    <property type="match status" value="1"/>
</dbReference>
<evidence type="ECO:0000313" key="3">
    <source>
        <dbReference type="Proteomes" id="UP000233325"/>
    </source>
</evidence>
<name>A0A2N2E0E5_9BACT</name>
<dbReference type="GO" id="GO:0006007">
    <property type="term" value="P:glucose catabolic process"/>
    <property type="evidence" value="ECO:0007669"/>
    <property type="project" value="InterPro"/>
</dbReference>
<dbReference type="AlphaFoldDB" id="A0A2N2E0E5"/>
<reference evidence="2 3" key="1">
    <citation type="journal article" date="2017" name="ISME J.">
        <title>Potential for microbial H2 and metal transformations associated with novel bacteria and archaea in deep terrestrial subsurface sediments.</title>
        <authorList>
            <person name="Hernsdorf A.W."/>
            <person name="Amano Y."/>
            <person name="Miyakawa K."/>
            <person name="Ise K."/>
            <person name="Suzuki Y."/>
            <person name="Anantharaman K."/>
            <person name="Probst A."/>
            <person name="Burstein D."/>
            <person name="Thomas B.C."/>
            <person name="Banfield J.F."/>
        </authorList>
    </citation>
    <scope>NUCLEOTIDE SEQUENCE [LARGE SCALE GENOMIC DNA]</scope>
    <source>
        <strain evidence="2">HGW-Falkowbacteria-2</strain>
    </source>
</reference>
<dbReference type="PANTHER" id="PTHR31637:SF0">
    <property type="entry name" value="2,3-BISPHOSPHOGLYCERATE-INDEPENDENT PHOSPHOGLYCERATE MUTASE"/>
    <property type="match status" value="1"/>
</dbReference>
<dbReference type="InterPro" id="IPR017850">
    <property type="entry name" value="Alkaline_phosphatase_core_sf"/>
</dbReference>
<dbReference type="Pfam" id="PF01676">
    <property type="entry name" value="Metalloenzyme"/>
    <property type="match status" value="1"/>
</dbReference>
<dbReference type="Gene3D" id="3.40.720.10">
    <property type="entry name" value="Alkaline Phosphatase, subunit A"/>
    <property type="match status" value="1"/>
</dbReference>
<organism evidence="2 3">
    <name type="scientific">Candidatus Falkowbacteria bacterium HGW-Falkowbacteria-2</name>
    <dbReference type="NCBI Taxonomy" id="2013769"/>
    <lineage>
        <taxon>Bacteria</taxon>
        <taxon>Candidatus Falkowiibacteriota</taxon>
    </lineage>
</organism>